<evidence type="ECO:0000313" key="2">
    <source>
        <dbReference type="EMBL" id="KAF9517389.1"/>
    </source>
</evidence>
<keyword evidence="3" id="KW-1185">Reference proteome</keyword>
<proteinExistence type="predicted"/>
<dbReference type="EMBL" id="MU128932">
    <property type="protein sequence ID" value="KAF9517389.1"/>
    <property type="molecule type" value="Genomic_DNA"/>
</dbReference>
<feature type="region of interest" description="Disordered" evidence="1">
    <location>
        <begin position="77"/>
        <end position="97"/>
    </location>
</feature>
<reference evidence="2" key="1">
    <citation type="journal article" date="2020" name="Nat. Commun.">
        <title>Large-scale genome sequencing of mycorrhizal fungi provides insights into the early evolution of symbiotic traits.</title>
        <authorList>
            <person name="Miyauchi S."/>
            <person name="Kiss E."/>
            <person name="Kuo A."/>
            <person name="Drula E."/>
            <person name="Kohler A."/>
            <person name="Sanchez-Garcia M."/>
            <person name="Morin E."/>
            <person name="Andreopoulos B."/>
            <person name="Barry K.W."/>
            <person name="Bonito G."/>
            <person name="Buee M."/>
            <person name="Carver A."/>
            <person name="Chen C."/>
            <person name="Cichocki N."/>
            <person name="Clum A."/>
            <person name="Culley D."/>
            <person name="Crous P.W."/>
            <person name="Fauchery L."/>
            <person name="Girlanda M."/>
            <person name="Hayes R.D."/>
            <person name="Keri Z."/>
            <person name="LaButti K."/>
            <person name="Lipzen A."/>
            <person name="Lombard V."/>
            <person name="Magnuson J."/>
            <person name="Maillard F."/>
            <person name="Murat C."/>
            <person name="Nolan M."/>
            <person name="Ohm R.A."/>
            <person name="Pangilinan J."/>
            <person name="Pereira M.F."/>
            <person name="Perotto S."/>
            <person name="Peter M."/>
            <person name="Pfister S."/>
            <person name="Riley R."/>
            <person name="Sitrit Y."/>
            <person name="Stielow J.B."/>
            <person name="Szollosi G."/>
            <person name="Zifcakova L."/>
            <person name="Stursova M."/>
            <person name="Spatafora J.W."/>
            <person name="Tedersoo L."/>
            <person name="Vaario L.M."/>
            <person name="Yamada A."/>
            <person name="Yan M."/>
            <person name="Wang P."/>
            <person name="Xu J."/>
            <person name="Bruns T."/>
            <person name="Baldrian P."/>
            <person name="Vilgalys R."/>
            <person name="Dunand C."/>
            <person name="Henrissat B."/>
            <person name="Grigoriev I.V."/>
            <person name="Hibbett D."/>
            <person name="Nagy L.G."/>
            <person name="Martin F.M."/>
        </authorList>
    </citation>
    <scope>NUCLEOTIDE SEQUENCE</scope>
    <source>
        <strain evidence="2">UP504</strain>
    </source>
</reference>
<sequence>MNGSQNLSTYTQIDPEHRVHGHVLLCVVSFQVWTHLRGMGVDVVSHHRLKSSTTILTEHNNGGTRLLLSFSLSREADQPSTRKTTKKRMSYTGSLRPESDVGKCLRHLFRYEQMKGEWMKKIHRGRSKVQTMPL</sequence>
<evidence type="ECO:0000256" key="1">
    <source>
        <dbReference type="SAM" id="MobiDB-lite"/>
    </source>
</evidence>
<dbReference type="AlphaFoldDB" id="A0A9P6DZV1"/>
<name>A0A9P6DZV1_9AGAM</name>
<comment type="caution">
    <text evidence="2">The sequence shown here is derived from an EMBL/GenBank/DDBJ whole genome shotgun (WGS) entry which is preliminary data.</text>
</comment>
<protein>
    <submittedName>
        <fullName evidence="2">Uncharacterized protein</fullName>
    </submittedName>
</protein>
<accession>A0A9P6DZV1</accession>
<evidence type="ECO:0000313" key="3">
    <source>
        <dbReference type="Proteomes" id="UP000886523"/>
    </source>
</evidence>
<organism evidence="2 3">
    <name type="scientific">Hydnum rufescens UP504</name>
    <dbReference type="NCBI Taxonomy" id="1448309"/>
    <lineage>
        <taxon>Eukaryota</taxon>
        <taxon>Fungi</taxon>
        <taxon>Dikarya</taxon>
        <taxon>Basidiomycota</taxon>
        <taxon>Agaricomycotina</taxon>
        <taxon>Agaricomycetes</taxon>
        <taxon>Cantharellales</taxon>
        <taxon>Hydnaceae</taxon>
        <taxon>Hydnum</taxon>
    </lineage>
</organism>
<gene>
    <name evidence="2" type="ORF">BS47DRAFT_529747</name>
</gene>
<dbReference type="Proteomes" id="UP000886523">
    <property type="component" value="Unassembled WGS sequence"/>
</dbReference>